<dbReference type="Proteomes" id="UP000030754">
    <property type="component" value="Unassembled WGS sequence"/>
</dbReference>
<dbReference type="OrthoDB" id="330295at2759"/>
<gene>
    <name evidence="3" type="ORF">ENH_00001930</name>
</gene>
<sequence>MAFGFVLKLSPARQILSPLRDLLGQFHHFQHGLRDLFSAGNHLDHCTTNAFGAAAAAAFAWAFFAGAKASAFDVLSFISYPSKFKWSDPTDVFFFLFFLILFLIGIFVDYRRDLAQRSPGFGEGKDEGPAPRWVGTEAPGIDLQGGPPAAAKGGPSEASSEASEPFLIFPDSAEKPGGIRRNGEEAEKDSNENSETESVEQDDEFVSKWIQRAQVPKP</sequence>
<accession>U6MRV0</accession>
<keyword evidence="2" id="KW-1133">Transmembrane helix</keyword>
<name>U6MRV0_9EIME</name>
<proteinExistence type="predicted"/>
<feature type="compositionally biased region" description="Low complexity" evidence="1">
    <location>
        <begin position="145"/>
        <end position="165"/>
    </location>
</feature>
<evidence type="ECO:0000313" key="4">
    <source>
        <dbReference type="Proteomes" id="UP000030754"/>
    </source>
</evidence>
<feature type="compositionally biased region" description="Acidic residues" evidence="1">
    <location>
        <begin position="192"/>
        <end position="204"/>
    </location>
</feature>
<dbReference type="AlphaFoldDB" id="U6MRV0"/>
<organism evidence="3 4">
    <name type="scientific">Eimeria necatrix</name>
    <dbReference type="NCBI Taxonomy" id="51315"/>
    <lineage>
        <taxon>Eukaryota</taxon>
        <taxon>Sar</taxon>
        <taxon>Alveolata</taxon>
        <taxon>Apicomplexa</taxon>
        <taxon>Conoidasida</taxon>
        <taxon>Coccidia</taxon>
        <taxon>Eucoccidiorida</taxon>
        <taxon>Eimeriorina</taxon>
        <taxon>Eimeriidae</taxon>
        <taxon>Eimeria</taxon>
    </lineage>
</organism>
<keyword evidence="4" id="KW-1185">Reference proteome</keyword>
<evidence type="ECO:0000256" key="2">
    <source>
        <dbReference type="SAM" id="Phobius"/>
    </source>
</evidence>
<reference evidence="3" key="1">
    <citation type="submission" date="2013-10" db="EMBL/GenBank/DDBJ databases">
        <title>Genomic analysis of the causative agents of coccidiosis in chickens.</title>
        <authorList>
            <person name="Reid A.J."/>
            <person name="Blake D."/>
            <person name="Billington K."/>
            <person name="Browne H."/>
            <person name="Dunn M."/>
            <person name="Hung S."/>
            <person name="Kawahara F."/>
            <person name="Miranda-Saavedra D."/>
            <person name="Mourier T."/>
            <person name="Nagra H."/>
            <person name="Otto T.D."/>
            <person name="Rawlings N."/>
            <person name="Sanchez A."/>
            <person name="Sanders M."/>
            <person name="Subramaniam C."/>
            <person name="Tay Y."/>
            <person name="Dear P."/>
            <person name="Doerig C."/>
            <person name="Gruber A."/>
            <person name="Parkinson J."/>
            <person name="Shirley M."/>
            <person name="Wan K.L."/>
            <person name="Berriman M."/>
            <person name="Tomley F."/>
            <person name="Pain A."/>
        </authorList>
    </citation>
    <scope>NUCLEOTIDE SEQUENCE [LARGE SCALE GENOMIC DNA]</scope>
    <source>
        <strain evidence="3">Houghton</strain>
    </source>
</reference>
<feature type="transmembrane region" description="Helical" evidence="2">
    <location>
        <begin position="50"/>
        <end position="72"/>
    </location>
</feature>
<dbReference type="RefSeq" id="XP_013433651.1">
    <property type="nucleotide sequence ID" value="XM_013578197.1"/>
</dbReference>
<evidence type="ECO:0000256" key="1">
    <source>
        <dbReference type="SAM" id="MobiDB-lite"/>
    </source>
</evidence>
<dbReference type="GeneID" id="25470388"/>
<feature type="transmembrane region" description="Helical" evidence="2">
    <location>
        <begin position="92"/>
        <end position="110"/>
    </location>
</feature>
<keyword evidence="2" id="KW-0472">Membrane</keyword>
<feature type="region of interest" description="Disordered" evidence="1">
    <location>
        <begin position="121"/>
        <end position="218"/>
    </location>
</feature>
<reference evidence="3" key="2">
    <citation type="submission" date="2013-10" db="EMBL/GenBank/DDBJ databases">
        <authorList>
            <person name="Aslett M."/>
        </authorList>
    </citation>
    <scope>NUCLEOTIDE SEQUENCE [LARGE SCALE GENOMIC DNA]</scope>
    <source>
        <strain evidence="3">Houghton</strain>
    </source>
</reference>
<dbReference type="EMBL" id="HG723080">
    <property type="protein sequence ID" value="CDJ65184.1"/>
    <property type="molecule type" value="Genomic_DNA"/>
</dbReference>
<feature type="compositionally biased region" description="Basic and acidic residues" evidence="1">
    <location>
        <begin position="181"/>
        <end position="191"/>
    </location>
</feature>
<protein>
    <submittedName>
        <fullName evidence="3">Uncharacterized protein</fullName>
    </submittedName>
</protein>
<dbReference type="VEuPathDB" id="ToxoDB:ENH_00001930"/>
<evidence type="ECO:0000313" key="3">
    <source>
        <dbReference type="EMBL" id="CDJ65184.1"/>
    </source>
</evidence>
<keyword evidence="2" id="KW-0812">Transmembrane</keyword>